<evidence type="ECO:0000256" key="2">
    <source>
        <dbReference type="ARBA" id="ARBA00004496"/>
    </source>
</evidence>
<evidence type="ECO:0000313" key="13">
    <source>
        <dbReference type="Proteomes" id="UP000006813"/>
    </source>
</evidence>
<comment type="subcellular location">
    <subcellularLocation>
        <location evidence="2">Cytoplasm</location>
    </subcellularLocation>
</comment>
<evidence type="ECO:0000256" key="8">
    <source>
        <dbReference type="ARBA" id="ARBA00023027"/>
    </source>
</evidence>
<protein>
    <submittedName>
        <fullName evidence="12">Alcohol dehydrogenase 1</fullName>
    </submittedName>
</protein>
<evidence type="ECO:0000256" key="9">
    <source>
        <dbReference type="RuleBase" id="RU361277"/>
    </source>
</evidence>
<evidence type="ECO:0000256" key="1">
    <source>
        <dbReference type="ARBA" id="ARBA00001947"/>
    </source>
</evidence>
<keyword evidence="5 9" id="KW-0479">Metal-binding</keyword>
<dbReference type="eggNOG" id="KOG0022">
    <property type="taxonomic scope" value="Eukaryota"/>
</dbReference>
<reference evidence="12 13" key="1">
    <citation type="journal article" date="2011" name="Nature">
        <title>Genome sequencing reveals insights into physiology and longevity of the naked mole rat.</title>
        <authorList>
            <person name="Kim E.B."/>
            <person name="Fang X."/>
            <person name="Fushan A.A."/>
            <person name="Huang Z."/>
            <person name="Lobanov A.V."/>
            <person name="Han L."/>
            <person name="Marino S.M."/>
            <person name="Sun X."/>
            <person name="Turanov A.A."/>
            <person name="Yang P."/>
            <person name="Yim S.H."/>
            <person name="Zhao X."/>
            <person name="Kasaikina M.V."/>
            <person name="Stoletzki N."/>
            <person name="Peng C."/>
            <person name="Polak P."/>
            <person name="Xiong Z."/>
            <person name="Kiezun A."/>
            <person name="Zhu Y."/>
            <person name="Chen Y."/>
            <person name="Kryukov G.V."/>
            <person name="Zhang Q."/>
            <person name="Peshkin L."/>
            <person name="Yang L."/>
            <person name="Bronson R.T."/>
            <person name="Buffenstein R."/>
            <person name="Wang B."/>
            <person name="Han C."/>
            <person name="Li Q."/>
            <person name="Chen L."/>
            <person name="Zhao W."/>
            <person name="Sunyaev S.R."/>
            <person name="Park T.J."/>
            <person name="Zhang G."/>
            <person name="Wang J."/>
            <person name="Gladyshev V.N."/>
        </authorList>
    </citation>
    <scope>NUCLEOTIDE SEQUENCE [LARGE SCALE GENOMIC DNA]</scope>
</reference>
<gene>
    <name evidence="12" type="ORF">GW7_11206</name>
</gene>
<keyword evidence="4" id="KW-0963">Cytoplasm</keyword>
<comment type="cofactor">
    <cofactor evidence="1 9">
        <name>Zn(2+)</name>
        <dbReference type="ChEBI" id="CHEBI:29105"/>
    </cofactor>
</comment>
<proteinExistence type="inferred from homology"/>
<dbReference type="FunFam" id="3.40.50.720:FF:000003">
    <property type="entry name" value="S-(hydroxymethyl)glutathione dehydrogenase"/>
    <property type="match status" value="1"/>
</dbReference>
<dbReference type="InParanoid" id="G5B9U8"/>
<feature type="domain" description="Alcohol dehydrogenase-like N-terminal" evidence="11">
    <location>
        <begin position="40"/>
        <end position="167"/>
    </location>
</feature>
<dbReference type="GO" id="GO:0008270">
    <property type="term" value="F:zinc ion binding"/>
    <property type="evidence" value="ECO:0007669"/>
    <property type="project" value="InterPro"/>
</dbReference>
<comment type="subunit">
    <text evidence="3">Dimer.</text>
</comment>
<evidence type="ECO:0000259" key="11">
    <source>
        <dbReference type="Pfam" id="PF08240"/>
    </source>
</evidence>
<dbReference type="InterPro" id="IPR036291">
    <property type="entry name" value="NAD(P)-bd_dom_sf"/>
</dbReference>
<evidence type="ECO:0000256" key="4">
    <source>
        <dbReference type="ARBA" id="ARBA00022490"/>
    </source>
</evidence>
<dbReference type="InterPro" id="IPR002328">
    <property type="entry name" value="ADH_Zn_CS"/>
</dbReference>
<dbReference type="AlphaFoldDB" id="G5B9U8"/>
<dbReference type="InterPro" id="IPR011032">
    <property type="entry name" value="GroES-like_sf"/>
</dbReference>
<keyword evidence="8" id="KW-0520">NAD</keyword>
<dbReference type="PROSITE" id="PS00059">
    <property type="entry name" value="ADH_ZINC"/>
    <property type="match status" value="1"/>
</dbReference>
<dbReference type="GO" id="GO:0042573">
    <property type="term" value="P:retinoic acid metabolic process"/>
    <property type="evidence" value="ECO:0007669"/>
    <property type="project" value="TreeGrafter"/>
</dbReference>
<dbReference type="GO" id="GO:0004745">
    <property type="term" value="F:all-trans-retinol dehydrogenase (NAD+) activity"/>
    <property type="evidence" value="ECO:0007669"/>
    <property type="project" value="TreeGrafter"/>
</dbReference>
<comment type="similarity">
    <text evidence="9">Belongs to the zinc-containing alcohol dehydrogenase family.</text>
</comment>
<evidence type="ECO:0000259" key="10">
    <source>
        <dbReference type="Pfam" id="PF00107"/>
    </source>
</evidence>
<dbReference type="PANTHER" id="PTHR43880:SF51">
    <property type="entry name" value="ALCOHOL DEHYDROGENASE 6B (CLASS V)"/>
    <property type="match status" value="1"/>
</dbReference>
<accession>G5B9U8</accession>
<dbReference type="InterPro" id="IPR013154">
    <property type="entry name" value="ADH-like_N"/>
</dbReference>
<dbReference type="GO" id="GO:0042572">
    <property type="term" value="P:retinol metabolic process"/>
    <property type="evidence" value="ECO:0007669"/>
    <property type="project" value="TreeGrafter"/>
</dbReference>
<dbReference type="SUPFAM" id="SSF50129">
    <property type="entry name" value="GroES-like"/>
    <property type="match status" value="2"/>
</dbReference>
<dbReference type="FunFam" id="3.90.180.10:FF:000067">
    <property type="entry name" value="alcohol dehydrogenase 1-like isoform X1"/>
    <property type="match status" value="1"/>
</dbReference>
<dbReference type="PANTHER" id="PTHR43880">
    <property type="entry name" value="ALCOHOL DEHYDROGENASE"/>
    <property type="match status" value="1"/>
</dbReference>
<evidence type="ECO:0000313" key="12">
    <source>
        <dbReference type="EMBL" id="EHB06059.1"/>
    </source>
</evidence>
<evidence type="ECO:0000256" key="3">
    <source>
        <dbReference type="ARBA" id="ARBA00011473"/>
    </source>
</evidence>
<dbReference type="Proteomes" id="UP000006813">
    <property type="component" value="Unassembled WGS sequence"/>
</dbReference>
<evidence type="ECO:0000256" key="5">
    <source>
        <dbReference type="ARBA" id="ARBA00022723"/>
    </source>
</evidence>
<keyword evidence="7" id="KW-0560">Oxidoreductase</keyword>
<sequence>MQQAEVSTETSSKVITCWAAIAWTANAPLSIEKVEVDPPKPGEVRVQIISSGLCGTDKHILEGKSRVPLPAILGHEGAGIVESIGEGVTSVQPGDKVLMFPVPECRECRFCLHPKGNMCLKEKVLSPTGLMLDGTSRFTCRGRKIYNLFGISTFTEYTIVHEIAVGKIDAAAPMDRVCIMSCAVPTGFGAVFNTAREHQLWMLCRVYSLNFQVTPGSTCVVFGLGGIGSAVVMGCKASGASRIIGVDINEKKFPPARALGVTDTLNPRNLKKPVQEVVKEMTGGGVDFAFEAVGLTDTMVCALESCHMSYGVCVIIGEPPSNSQLSFDPMLILPGRTLKGGILGEYKTRSSIPKLVIDYMQKKFNIDPLITHQLPFQKINKAFELLHGGHCIRCVLLF</sequence>
<dbReference type="Pfam" id="PF00107">
    <property type="entry name" value="ADH_zinc_N"/>
    <property type="match status" value="1"/>
</dbReference>
<evidence type="ECO:0000256" key="6">
    <source>
        <dbReference type="ARBA" id="ARBA00022833"/>
    </source>
</evidence>
<dbReference type="InterPro" id="IPR013149">
    <property type="entry name" value="ADH-like_C"/>
</dbReference>
<dbReference type="FunCoup" id="G5B9U8">
    <property type="interactions" value="1"/>
</dbReference>
<dbReference type="STRING" id="10181.G5B9U8"/>
<dbReference type="EMBL" id="JH169137">
    <property type="protein sequence ID" value="EHB06059.1"/>
    <property type="molecule type" value="Genomic_DNA"/>
</dbReference>
<feature type="domain" description="Alcohol dehydrogenase-like C-terminal" evidence="10">
    <location>
        <begin position="226"/>
        <end position="356"/>
    </location>
</feature>
<name>G5B9U8_HETGA</name>
<organism evidence="12 13">
    <name type="scientific">Heterocephalus glaber</name>
    <name type="common">Naked mole rat</name>
    <dbReference type="NCBI Taxonomy" id="10181"/>
    <lineage>
        <taxon>Eukaryota</taxon>
        <taxon>Metazoa</taxon>
        <taxon>Chordata</taxon>
        <taxon>Craniata</taxon>
        <taxon>Vertebrata</taxon>
        <taxon>Euteleostomi</taxon>
        <taxon>Mammalia</taxon>
        <taxon>Eutheria</taxon>
        <taxon>Euarchontoglires</taxon>
        <taxon>Glires</taxon>
        <taxon>Rodentia</taxon>
        <taxon>Hystricomorpha</taxon>
        <taxon>Bathyergidae</taxon>
        <taxon>Heterocephalus</taxon>
    </lineage>
</organism>
<evidence type="ECO:0000256" key="7">
    <source>
        <dbReference type="ARBA" id="ARBA00023002"/>
    </source>
</evidence>
<dbReference type="GO" id="GO:0005829">
    <property type="term" value="C:cytosol"/>
    <property type="evidence" value="ECO:0007669"/>
    <property type="project" value="TreeGrafter"/>
</dbReference>
<dbReference type="SUPFAM" id="SSF51735">
    <property type="entry name" value="NAD(P)-binding Rossmann-fold domains"/>
    <property type="match status" value="1"/>
</dbReference>
<dbReference type="Gene3D" id="3.40.50.720">
    <property type="entry name" value="NAD(P)-binding Rossmann-like Domain"/>
    <property type="match status" value="1"/>
</dbReference>
<keyword evidence="6 9" id="KW-0862">Zinc</keyword>
<dbReference type="Pfam" id="PF08240">
    <property type="entry name" value="ADH_N"/>
    <property type="match status" value="1"/>
</dbReference>
<dbReference type="Gene3D" id="3.90.180.10">
    <property type="entry name" value="Medium-chain alcohol dehydrogenases, catalytic domain"/>
    <property type="match status" value="1"/>
</dbReference>